<dbReference type="AlphaFoldDB" id="A0A7L1TQF5"/>
<protein>
    <submittedName>
        <fullName evidence="1">RGP1 protein</fullName>
    </submittedName>
</protein>
<sequence length="357" mass="39015">MIEVLAKLGRGPVFLAGEALECVITFTNPLSASSTSASRYRSLCQSTHGWSCLGPSRGNGPPSLPSLDKHDVQAENETVFVPNRGERGQCILSTPPKILFCDLRLDPGETKSYSYCETLPVDGPPSFRGQSVKYVYKLTIGCQRVNSPIKLLRVPFRVLVLHGLKDYQFPQDEAVAPSNPFLEEEEGLKKDSRLADLATELLMVATSRRSLRRSYSLLKPAIGEDVIGTFNFSEGDIPCLQVIVVSGATGERQGFRVRDVEKGSGSFSLPIPLSSTPGFTTNIVSLKWRLHFEFVTSGESAGTCLVRGSQSEAVTWTGVQQMEVDTFSWDLPIKVLPTNPILASYVSQFSSTNSITI</sequence>
<comment type="caution">
    <text evidence="1">The sequence shown here is derived from an EMBL/GenBank/DDBJ whole genome shotgun (WGS) entry which is preliminary data.</text>
</comment>
<feature type="non-terminal residue" evidence="1">
    <location>
        <position position="357"/>
    </location>
</feature>
<dbReference type="InterPro" id="IPR014848">
    <property type="entry name" value="Rgp1"/>
</dbReference>
<proteinExistence type="predicted"/>
<reference evidence="1 2" key="1">
    <citation type="submission" date="2019-09" db="EMBL/GenBank/DDBJ databases">
        <title>Bird 10,000 Genomes (B10K) Project - Family phase.</title>
        <authorList>
            <person name="Zhang G."/>
        </authorList>
    </citation>
    <scope>NUCLEOTIDE SEQUENCE [LARGE SCALE GENOMIC DNA]</scope>
    <source>
        <strain evidence="1">B10K-DU-002-32</strain>
        <tissue evidence="1">Muscle</tissue>
    </source>
</reference>
<evidence type="ECO:0000313" key="1">
    <source>
        <dbReference type="EMBL" id="NXO63645.1"/>
    </source>
</evidence>
<feature type="non-terminal residue" evidence="1">
    <location>
        <position position="1"/>
    </location>
</feature>
<dbReference type="Pfam" id="PF08737">
    <property type="entry name" value="Rgp1"/>
    <property type="match status" value="1"/>
</dbReference>
<name>A0A7L1TQF5_PHANI</name>
<keyword evidence="2" id="KW-1185">Reference proteome</keyword>
<evidence type="ECO:0000313" key="2">
    <source>
        <dbReference type="Proteomes" id="UP000579685"/>
    </source>
</evidence>
<gene>
    <name evidence="1" type="primary">Rgp1</name>
    <name evidence="1" type="ORF">PHANIT_R12866</name>
</gene>
<dbReference type="Proteomes" id="UP000579685">
    <property type="component" value="Unassembled WGS sequence"/>
</dbReference>
<organism evidence="1 2">
    <name type="scientific">Phainopepla nitens</name>
    <name type="common">Phainopepla</name>
    <dbReference type="NCBI Taxonomy" id="161653"/>
    <lineage>
        <taxon>Eukaryota</taxon>
        <taxon>Metazoa</taxon>
        <taxon>Chordata</taxon>
        <taxon>Craniata</taxon>
        <taxon>Vertebrata</taxon>
        <taxon>Euteleostomi</taxon>
        <taxon>Archelosauria</taxon>
        <taxon>Archosauria</taxon>
        <taxon>Dinosauria</taxon>
        <taxon>Saurischia</taxon>
        <taxon>Theropoda</taxon>
        <taxon>Coelurosauria</taxon>
        <taxon>Aves</taxon>
        <taxon>Neognathae</taxon>
        <taxon>Neoaves</taxon>
        <taxon>Telluraves</taxon>
        <taxon>Australaves</taxon>
        <taxon>Passeriformes</taxon>
        <taxon>Bombycillidae</taxon>
        <taxon>Phainopepla</taxon>
    </lineage>
</organism>
<dbReference type="PANTHER" id="PTHR12507">
    <property type="entry name" value="REDUCED GROWTH PHENOTYPE 1 RGP1, YEAST -RELATED"/>
    <property type="match status" value="1"/>
</dbReference>
<accession>A0A7L1TQF5</accession>
<dbReference type="EMBL" id="VXBQ01003178">
    <property type="protein sequence ID" value="NXO63645.1"/>
    <property type="molecule type" value="Genomic_DNA"/>
</dbReference>